<organism evidence="2 3">
    <name type="scientific">Eumeta variegata</name>
    <name type="common">Bagworm moth</name>
    <name type="synonym">Eumeta japonica</name>
    <dbReference type="NCBI Taxonomy" id="151549"/>
    <lineage>
        <taxon>Eukaryota</taxon>
        <taxon>Metazoa</taxon>
        <taxon>Ecdysozoa</taxon>
        <taxon>Arthropoda</taxon>
        <taxon>Hexapoda</taxon>
        <taxon>Insecta</taxon>
        <taxon>Pterygota</taxon>
        <taxon>Neoptera</taxon>
        <taxon>Endopterygota</taxon>
        <taxon>Lepidoptera</taxon>
        <taxon>Glossata</taxon>
        <taxon>Ditrysia</taxon>
        <taxon>Tineoidea</taxon>
        <taxon>Psychidae</taxon>
        <taxon>Oiketicinae</taxon>
        <taxon>Eumeta</taxon>
    </lineage>
</organism>
<feature type="compositionally biased region" description="Basic and acidic residues" evidence="1">
    <location>
        <begin position="31"/>
        <end position="43"/>
    </location>
</feature>
<sequence length="106" mass="11799">MRVPVDYAPSSPPFLCANPPPTGNPLPYPRDLQRPSDSSKGEIEKSAMGCGVVRGCARKSVVADFKEKHRERLIFYVNSAPFRSFWCIKQALYAGWTPLINQDGDV</sequence>
<reference evidence="2 3" key="1">
    <citation type="journal article" date="2019" name="Commun. Biol.">
        <title>The bagworm genome reveals a unique fibroin gene that provides high tensile strength.</title>
        <authorList>
            <person name="Kono N."/>
            <person name="Nakamura H."/>
            <person name="Ohtoshi R."/>
            <person name="Tomita M."/>
            <person name="Numata K."/>
            <person name="Arakawa K."/>
        </authorList>
    </citation>
    <scope>NUCLEOTIDE SEQUENCE [LARGE SCALE GENOMIC DNA]</scope>
</reference>
<comment type="caution">
    <text evidence="2">The sequence shown here is derived from an EMBL/GenBank/DDBJ whole genome shotgun (WGS) entry which is preliminary data.</text>
</comment>
<feature type="region of interest" description="Disordered" evidence="1">
    <location>
        <begin position="1"/>
        <end position="43"/>
    </location>
</feature>
<evidence type="ECO:0000313" key="2">
    <source>
        <dbReference type="EMBL" id="GBP19700.1"/>
    </source>
</evidence>
<keyword evidence="3" id="KW-1185">Reference proteome</keyword>
<gene>
    <name evidence="2" type="ORF">EVAR_75672_1</name>
</gene>
<proteinExistence type="predicted"/>
<dbReference type="EMBL" id="BGZK01000110">
    <property type="protein sequence ID" value="GBP19700.1"/>
    <property type="molecule type" value="Genomic_DNA"/>
</dbReference>
<protein>
    <submittedName>
        <fullName evidence="2">Uncharacterized protein</fullName>
    </submittedName>
</protein>
<dbReference type="AlphaFoldDB" id="A0A4C1U0E5"/>
<dbReference type="Proteomes" id="UP000299102">
    <property type="component" value="Unassembled WGS sequence"/>
</dbReference>
<evidence type="ECO:0000313" key="3">
    <source>
        <dbReference type="Proteomes" id="UP000299102"/>
    </source>
</evidence>
<feature type="compositionally biased region" description="Pro residues" evidence="1">
    <location>
        <begin position="18"/>
        <end position="28"/>
    </location>
</feature>
<evidence type="ECO:0000256" key="1">
    <source>
        <dbReference type="SAM" id="MobiDB-lite"/>
    </source>
</evidence>
<name>A0A4C1U0E5_EUMVA</name>
<accession>A0A4C1U0E5</accession>